<gene>
    <name evidence="4" type="ORF">SAMN05421630_1011051</name>
</gene>
<dbReference type="Pfam" id="PF00106">
    <property type="entry name" value="adh_short"/>
    <property type="match status" value="1"/>
</dbReference>
<comment type="similarity">
    <text evidence="1 3">Belongs to the short-chain dehydrogenases/reductases (SDR) family.</text>
</comment>
<evidence type="ECO:0000313" key="4">
    <source>
        <dbReference type="EMBL" id="SDC26610.1"/>
    </source>
</evidence>
<dbReference type="PRINTS" id="PR00081">
    <property type="entry name" value="GDHRDH"/>
</dbReference>
<keyword evidence="2" id="KW-0560">Oxidoreductase</keyword>
<sequence>MTRTWFITGSSSGFGRALCLAALSEGDNVVATARQPETLEPLVAQAPDRALALGLDVTEPEQIDPAIAAAHRRFGGIDVLVNNAGFASVGAVEELEDHALRQLMDVMFFSTVSLVRAVLPGMRERRRGSIVQMSSMGGQVSMPGFGAYCAAKFALEGLSDALAAEVEPHGIGVLIVEPGAFATSFGAARSQVSPDSSHYADTVGPQRAAVAGMNGSQPGDPAKAAAAILHALGEPSPPRRLALGADAIEHIGAALDARRAELDEWAPLSRSTAR</sequence>
<organism evidence="4 5">
    <name type="scientific">Prauserella marina</name>
    <dbReference type="NCBI Taxonomy" id="530584"/>
    <lineage>
        <taxon>Bacteria</taxon>
        <taxon>Bacillati</taxon>
        <taxon>Actinomycetota</taxon>
        <taxon>Actinomycetes</taxon>
        <taxon>Pseudonocardiales</taxon>
        <taxon>Pseudonocardiaceae</taxon>
        <taxon>Prauserella</taxon>
    </lineage>
</organism>
<dbReference type="PANTHER" id="PTHR43976">
    <property type="entry name" value="SHORT CHAIN DEHYDROGENASE"/>
    <property type="match status" value="1"/>
</dbReference>
<dbReference type="Gene3D" id="3.40.50.720">
    <property type="entry name" value="NAD(P)-binding Rossmann-like Domain"/>
    <property type="match status" value="1"/>
</dbReference>
<dbReference type="GO" id="GO:0016491">
    <property type="term" value="F:oxidoreductase activity"/>
    <property type="evidence" value="ECO:0007669"/>
    <property type="project" value="UniProtKB-KW"/>
</dbReference>
<dbReference type="STRING" id="530584.SAMN05421630_1011051"/>
<evidence type="ECO:0000256" key="1">
    <source>
        <dbReference type="ARBA" id="ARBA00006484"/>
    </source>
</evidence>
<evidence type="ECO:0000256" key="2">
    <source>
        <dbReference type="ARBA" id="ARBA00023002"/>
    </source>
</evidence>
<dbReference type="CDD" id="cd05374">
    <property type="entry name" value="17beta-HSD-like_SDR_c"/>
    <property type="match status" value="1"/>
</dbReference>
<reference evidence="4 5" key="1">
    <citation type="submission" date="2016-10" db="EMBL/GenBank/DDBJ databases">
        <authorList>
            <person name="de Groot N.N."/>
        </authorList>
    </citation>
    <scope>NUCLEOTIDE SEQUENCE [LARGE SCALE GENOMIC DNA]</scope>
    <source>
        <strain evidence="4 5">CGMCC 4.5506</strain>
    </source>
</reference>
<dbReference type="RefSeq" id="WP_091798886.1">
    <property type="nucleotide sequence ID" value="NZ_CP016353.1"/>
</dbReference>
<dbReference type="InterPro" id="IPR020904">
    <property type="entry name" value="Sc_DH/Rdtase_CS"/>
</dbReference>
<protein>
    <submittedName>
        <fullName evidence="4">NADP-dependent 3-hydroxy acid dehydrogenase YdfG</fullName>
    </submittedName>
</protein>
<dbReference type="NCBIfam" id="NF004824">
    <property type="entry name" value="PRK06180.1"/>
    <property type="match status" value="1"/>
</dbReference>
<name>A0A222VZ96_9PSEU</name>
<dbReference type="InterPro" id="IPR036291">
    <property type="entry name" value="NAD(P)-bd_dom_sf"/>
</dbReference>
<dbReference type="PROSITE" id="PS00061">
    <property type="entry name" value="ADH_SHORT"/>
    <property type="match status" value="1"/>
</dbReference>
<dbReference type="PRINTS" id="PR00080">
    <property type="entry name" value="SDRFAMILY"/>
</dbReference>
<dbReference type="PANTHER" id="PTHR43976:SF16">
    <property type="entry name" value="SHORT-CHAIN DEHYDROGENASE_REDUCTASE FAMILY PROTEIN"/>
    <property type="match status" value="1"/>
</dbReference>
<dbReference type="InterPro" id="IPR051911">
    <property type="entry name" value="SDR_oxidoreductase"/>
</dbReference>
<evidence type="ECO:0000313" key="5">
    <source>
        <dbReference type="Proteomes" id="UP000199494"/>
    </source>
</evidence>
<keyword evidence="5" id="KW-1185">Reference proteome</keyword>
<dbReference type="EMBL" id="FMZE01000001">
    <property type="protein sequence ID" value="SDC26610.1"/>
    <property type="molecule type" value="Genomic_DNA"/>
</dbReference>
<dbReference type="InterPro" id="IPR002347">
    <property type="entry name" value="SDR_fam"/>
</dbReference>
<dbReference type="KEGG" id="pmad:BAY61_13335"/>
<dbReference type="Proteomes" id="UP000199494">
    <property type="component" value="Unassembled WGS sequence"/>
</dbReference>
<dbReference type="AlphaFoldDB" id="A0A222VZ96"/>
<dbReference type="SUPFAM" id="SSF51735">
    <property type="entry name" value="NAD(P)-binding Rossmann-fold domains"/>
    <property type="match status" value="1"/>
</dbReference>
<dbReference type="OrthoDB" id="9792003at2"/>
<evidence type="ECO:0000256" key="3">
    <source>
        <dbReference type="RuleBase" id="RU000363"/>
    </source>
</evidence>
<proteinExistence type="inferred from homology"/>
<accession>A0A222VZ96</accession>